<dbReference type="InterPro" id="IPR013083">
    <property type="entry name" value="Znf_RING/FYVE/PHD"/>
</dbReference>
<feature type="compositionally biased region" description="Polar residues" evidence="14">
    <location>
        <begin position="202"/>
        <end position="213"/>
    </location>
</feature>
<evidence type="ECO:0000313" key="19">
    <source>
        <dbReference type="Proteomes" id="UP001497525"/>
    </source>
</evidence>
<evidence type="ECO:0000256" key="6">
    <source>
        <dbReference type="ARBA" id="ARBA00022723"/>
    </source>
</evidence>
<evidence type="ECO:0000256" key="3">
    <source>
        <dbReference type="ARBA" id="ARBA00022603"/>
    </source>
</evidence>
<dbReference type="Gene3D" id="2.170.270.10">
    <property type="entry name" value="SET domain"/>
    <property type="match status" value="1"/>
</dbReference>
<dbReference type="Pfam" id="PF05965">
    <property type="entry name" value="FYRC"/>
    <property type="match status" value="1"/>
</dbReference>
<dbReference type="EMBL" id="CAXLJL010000134">
    <property type="protein sequence ID" value="CAL5132719.1"/>
    <property type="molecule type" value="Genomic_DNA"/>
</dbReference>
<dbReference type="GO" id="GO:0032259">
    <property type="term" value="P:methylation"/>
    <property type="evidence" value="ECO:0007669"/>
    <property type="project" value="UniProtKB-KW"/>
</dbReference>
<comment type="caution">
    <text evidence="18">The sequence shown here is derived from an EMBL/GenBank/DDBJ whole genome shotgun (WGS) entry which is preliminary data.</text>
</comment>
<keyword evidence="2" id="KW-0597">Phosphoprotein</keyword>
<dbReference type="Pfam" id="PF13832">
    <property type="entry name" value="zf-HC5HC2H_2"/>
    <property type="match status" value="1"/>
</dbReference>
<evidence type="ECO:0000259" key="17">
    <source>
        <dbReference type="PROSITE" id="PS51805"/>
    </source>
</evidence>
<dbReference type="PROSITE" id="PS51543">
    <property type="entry name" value="FYRC"/>
    <property type="match status" value="1"/>
</dbReference>
<comment type="subcellular location">
    <subcellularLocation>
        <location evidence="1">Nucleus</location>
    </subcellularLocation>
</comment>
<dbReference type="InterPro" id="IPR003888">
    <property type="entry name" value="FYrich_N"/>
</dbReference>
<feature type="domain" description="Post-SET" evidence="16">
    <location>
        <begin position="1782"/>
        <end position="1798"/>
    </location>
</feature>
<dbReference type="GO" id="GO:0042800">
    <property type="term" value="F:histone H3K4 methyltransferase activity"/>
    <property type="evidence" value="ECO:0007669"/>
    <property type="project" value="TreeGrafter"/>
</dbReference>
<feature type="region of interest" description="Disordered" evidence="14">
    <location>
        <begin position="1192"/>
        <end position="1220"/>
    </location>
</feature>
<dbReference type="FunFam" id="3.30.40.10:FF:000002">
    <property type="entry name" value="Histone-lysine N-methyltransferase"/>
    <property type="match status" value="1"/>
</dbReference>
<evidence type="ECO:0000256" key="14">
    <source>
        <dbReference type="SAM" id="MobiDB-lite"/>
    </source>
</evidence>
<feature type="region of interest" description="Disordered" evidence="14">
    <location>
        <begin position="258"/>
        <end position="309"/>
    </location>
</feature>
<keyword evidence="11" id="KW-0805">Transcription regulation</keyword>
<dbReference type="PROSITE" id="PS50280">
    <property type="entry name" value="SET"/>
    <property type="match status" value="1"/>
</dbReference>
<dbReference type="PROSITE" id="PS51542">
    <property type="entry name" value="FYRN"/>
    <property type="match status" value="1"/>
</dbReference>
<sequence length="1798" mass="196765">MEANGMNKASEDNHLDLLNPTSCSVRIIDKVQCNITSDSIIQPESFSPFVHSLGFNEGFSGSYACDVNPFIMKASTNTHLENNHDSFSPQESCAASDASLCAGLNDTSDRSSDLCISEKCSITTRLVPVKNSAIESAREETGSTFHAKNVSTADACYSPSVSSATYFASETQQCNGSSSQSSVVQAMECSTPTCDQPPEVNGDSSSHTPASVNDSDRIRMDLTKLDDTIDYVLSYARSDEPCEGMFVLSCRMREPAHISSPNQRANTPSSGLLASPSPSPTPSSPHSGQVTSPMLNSAGKTHSLLQPSNVPNFISTHSLPRYVVDQNSGIFQLSSTAVNPQSFPSNRTNQAVSYLNLCPTTLNTSRLQTTESQFTYQMRQPLATTTQMVFHPVAHGFQNHTVQQQNHLSAPPSSVSNSSLHRAYNSLLSPTKINLLHTPGTRVVKQSLSPTVGGSFVSYPSEFALRAPARTVVFSSPTTVCVLANSTQSASSIRGTCLAPLPAELISDSSLTANPSTSLLLDRKSFAPSQLPVSFRQPVVPMQPVTSCISSSSTGSAQPNVPETIVPLVHSSPTEVVRTLIANSSTGSRKRNSAANSGPSKRRRTSVAASHSAGNVSGSVNKGSSAEQSSASSKVALSIAHEGFEKLKVSDIRSFVSAPTLKPYTSVLPPVGGTDPPSQIANENDDRLILHKRGLKYIRSPMTLRVPKCFYPNVTGEKVDEYIVQHLQINTPQSPLLCAPNNPRPRSRDTVPVCPSPEPISFENHMMALFSSMRKSPRCERNYDWGNSKCGSIAHSLAVPSFVAKMLPMVSEPSPNSEKPDPERCTPPLPLFHMPNPRLICEPIHIGSSERRGGTERTSTNEFHPSTNTADRVSRAADSLPGSRLLEGASTSDGTSVSSSPLIDSETGEVVAGRRLVSPIRSPSAPTLVDTDKLHITFTINPSVTGGIPKIISRIADLLGIDPRSVCYQVTRSGAQITLDQKQSQSESVMRSLESHLREHFTPLSLHFEKTTLKEEHPASSSEVSLEPTDRHTRVDLYTHDSASTGGLGYGADAAGHKTDFHPSSVEFPRYPEEAVSIMSLLVNKRSTVKPCHNCDKLVPPHSGVRKCLEDLANLTGLTAHTDSTGEFVFCSGECLLEFTRSVSCRRPHTYISAGPNSTNANSCASELRQPTLVCDLPASIPVLLQNVAPKSLKGVKRQQSNPQSQGVNAKRRAGNNVGGPFKSKKWKGLRWRPFTTDLVPSARVTSKSLDQHELEQLLRSSLACLRLPSAEDKRSCILCSLQGDAPENGLGRLLPFDADKWLHINCALWCFEVYETVGGSLNNVDLWLKKAVSTACTHCGRSGAGLPCYNPRCTYTYHVPCAITVGCMFFTDRGMYCPQHQPKEAHPMQLSSLDVRRRVYISRDENEQVGGVIHEEDRLSVVRIGTVCLINVGQLLPHQIESGFFHTRRYIYPVGFRTCRIYWSMRKPHARARYLCEILEEGGHPLFRVTAIDSKMKDESFVSDTCSGVWRSILSKIETLREENRLVRLFSQHLKGEELYGLSEPHIVRAVESLPGVDCLRDYVFNFGRMELIAEMPLALNPSGCARSEPKMQTYLRRSKIGSQSTSLCPNTRLGSLPGFRRATYPALPKFSSDSSSKQYISSRSQQYRRLKGEVNGNVILGRSRIQGLGLFAARPLEPQTMVIEYIGELIRLELADKREKEYEAHNRGIYMFRLDDDTVIDATVCGGLARYINHSCQPNCYAEYLNLGDHAHIVIITNSHIDKGEELCYDYNFDLEDGGNKIPCLCRAPNCRKWMN</sequence>
<feature type="compositionally biased region" description="Low complexity" evidence="14">
    <location>
        <begin position="267"/>
        <end position="276"/>
    </location>
</feature>
<feature type="compositionally biased region" description="Low complexity" evidence="14">
    <location>
        <begin position="890"/>
        <end position="900"/>
    </location>
</feature>
<dbReference type="GO" id="GO:0003713">
    <property type="term" value="F:transcription coactivator activity"/>
    <property type="evidence" value="ECO:0007669"/>
    <property type="project" value="TreeGrafter"/>
</dbReference>
<dbReference type="Pfam" id="PF05964">
    <property type="entry name" value="FYRN"/>
    <property type="match status" value="1"/>
</dbReference>
<evidence type="ECO:0000256" key="9">
    <source>
        <dbReference type="ARBA" id="ARBA00022833"/>
    </source>
</evidence>
<feature type="region of interest" description="Disordered" evidence="14">
    <location>
        <begin position="189"/>
        <end position="215"/>
    </location>
</feature>
<proteinExistence type="predicted"/>
<feature type="compositionally biased region" description="Polar residues" evidence="14">
    <location>
        <begin position="1198"/>
        <end position="1208"/>
    </location>
</feature>
<evidence type="ECO:0008006" key="20">
    <source>
        <dbReference type="Google" id="ProtNLM"/>
    </source>
</evidence>
<feature type="domain" description="SET" evidence="15">
    <location>
        <begin position="1658"/>
        <end position="1774"/>
    </location>
</feature>
<keyword evidence="7" id="KW-0677">Repeat</keyword>
<feature type="compositionally biased region" description="Low complexity" evidence="14">
    <location>
        <begin position="612"/>
        <end position="627"/>
    </location>
</feature>
<keyword evidence="3" id="KW-0489">Methyltransferase</keyword>
<keyword evidence="9" id="KW-0862">Zinc</keyword>
<evidence type="ECO:0000256" key="5">
    <source>
        <dbReference type="ARBA" id="ARBA00022691"/>
    </source>
</evidence>
<feature type="region of interest" description="Disordered" evidence="14">
    <location>
        <begin position="848"/>
        <end position="906"/>
    </location>
</feature>
<evidence type="ECO:0000313" key="18">
    <source>
        <dbReference type="EMBL" id="CAL5132719.1"/>
    </source>
</evidence>
<evidence type="ECO:0000256" key="1">
    <source>
        <dbReference type="ARBA" id="ARBA00004123"/>
    </source>
</evidence>
<dbReference type="GO" id="GO:0044666">
    <property type="term" value="C:MLL3/4 complex"/>
    <property type="evidence" value="ECO:0007669"/>
    <property type="project" value="TreeGrafter"/>
</dbReference>
<keyword evidence="13" id="KW-0539">Nucleus</keyword>
<gene>
    <name evidence="18" type="ORF">CDAUBV1_LOCUS5560</name>
</gene>
<evidence type="ECO:0000256" key="7">
    <source>
        <dbReference type="ARBA" id="ARBA00022737"/>
    </source>
</evidence>
<evidence type="ECO:0000256" key="10">
    <source>
        <dbReference type="ARBA" id="ARBA00022853"/>
    </source>
</evidence>
<dbReference type="Proteomes" id="UP001497525">
    <property type="component" value="Unassembled WGS sequence"/>
</dbReference>
<evidence type="ECO:0000259" key="15">
    <source>
        <dbReference type="PROSITE" id="PS50280"/>
    </source>
</evidence>
<keyword evidence="12" id="KW-0804">Transcription</keyword>
<dbReference type="PROSITE" id="PS51805">
    <property type="entry name" value="EPHD"/>
    <property type="match status" value="1"/>
</dbReference>
<dbReference type="PANTHER" id="PTHR45888">
    <property type="entry name" value="HL01030P-RELATED"/>
    <property type="match status" value="1"/>
</dbReference>
<accession>A0AAV2T9L5</accession>
<keyword evidence="8" id="KW-0863">Zinc-finger</keyword>
<dbReference type="GO" id="GO:0045944">
    <property type="term" value="P:positive regulation of transcription by RNA polymerase II"/>
    <property type="evidence" value="ECO:0007669"/>
    <property type="project" value="TreeGrafter"/>
</dbReference>
<dbReference type="SMART" id="SM00542">
    <property type="entry name" value="FYRC"/>
    <property type="match status" value="1"/>
</dbReference>
<dbReference type="Gene3D" id="3.30.160.360">
    <property type="match status" value="1"/>
</dbReference>
<feature type="compositionally biased region" description="Polar residues" evidence="14">
    <location>
        <begin position="289"/>
        <end position="309"/>
    </location>
</feature>
<dbReference type="SMART" id="SM00317">
    <property type="entry name" value="SET"/>
    <property type="match status" value="1"/>
</dbReference>
<dbReference type="InterPro" id="IPR003889">
    <property type="entry name" value="FYrich_C"/>
</dbReference>
<dbReference type="PANTHER" id="PTHR45888:SF6">
    <property type="entry name" value="HL01030P-RELATED"/>
    <property type="match status" value="1"/>
</dbReference>
<keyword evidence="6" id="KW-0479">Metal-binding</keyword>
<dbReference type="PROSITE" id="PS50868">
    <property type="entry name" value="POST_SET"/>
    <property type="match status" value="1"/>
</dbReference>
<name>A0AAV2T9L5_CALDB</name>
<evidence type="ECO:0000256" key="2">
    <source>
        <dbReference type="ARBA" id="ARBA00022553"/>
    </source>
</evidence>
<evidence type="ECO:0000259" key="16">
    <source>
        <dbReference type="PROSITE" id="PS50868"/>
    </source>
</evidence>
<organism evidence="18 19">
    <name type="scientific">Calicophoron daubneyi</name>
    <name type="common">Rumen fluke</name>
    <name type="synonym">Paramphistomum daubneyi</name>
    <dbReference type="NCBI Taxonomy" id="300641"/>
    <lineage>
        <taxon>Eukaryota</taxon>
        <taxon>Metazoa</taxon>
        <taxon>Spiralia</taxon>
        <taxon>Lophotrochozoa</taxon>
        <taxon>Platyhelminthes</taxon>
        <taxon>Trematoda</taxon>
        <taxon>Digenea</taxon>
        <taxon>Plagiorchiida</taxon>
        <taxon>Pronocephalata</taxon>
        <taxon>Paramphistomoidea</taxon>
        <taxon>Paramphistomidae</taxon>
        <taxon>Calicophoron</taxon>
    </lineage>
</organism>
<dbReference type="InterPro" id="IPR034732">
    <property type="entry name" value="EPHD"/>
</dbReference>
<feature type="region of interest" description="Disordered" evidence="14">
    <location>
        <begin position="810"/>
        <end position="831"/>
    </location>
</feature>
<feature type="region of interest" description="Disordered" evidence="14">
    <location>
        <begin position="581"/>
        <end position="627"/>
    </location>
</feature>
<dbReference type="SMART" id="SM00541">
    <property type="entry name" value="FYRN"/>
    <property type="match status" value="1"/>
</dbReference>
<feature type="compositionally biased region" description="Polar residues" evidence="14">
    <location>
        <begin position="581"/>
        <end position="599"/>
    </location>
</feature>
<evidence type="ECO:0000256" key="8">
    <source>
        <dbReference type="ARBA" id="ARBA00022771"/>
    </source>
</evidence>
<evidence type="ECO:0000256" key="4">
    <source>
        <dbReference type="ARBA" id="ARBA00022679"/>
    </source>
</evidence>
<dbReference type="InterPro" id="IPR003616">
    <property type="entry name" value="Post-SET_dom"/>
</dbReference>
<evidence type="ECO:0000256" key="12">
    <source>
        <dbReference type="ARBA" id="ARBA00023163"/>
    </source>
</evidence>
<reference evidence="18" key="1">
    <citation type="submission" date="2024-06" db="EMBL/GenBank/DDBJ databases">
        <authorList>
            <person name="Liu X."/>
            <person name="Lenzi L."/>
            <person name="Haldenby T S."/>
            <person name="Uol C."/>
        </authorList>
    </citation>
    <scope>NUCLEOTIDE SEQUENCE</scope>
</reference>
<keyword evidence="5" id="KW-0949">S-adenosyl-L-methionine</keyword>
<dbReference type="SMART" id="SM00508">
    <property type="entry name" value="PostSET"/>
    <property type="match status" value="1"/>
</dbReference>
<dbReference type="Gene3D" id="3.30.40.10">
    <property type="entry name" value="Zinc/RING finger domain, C3HC4 (zinc finger)"/>
    <property type="match status" value="1"/>
</dbReference>
<feature type="domain" description="PHD-type" evidence="17">
    <location>
        <begin position="1274"/>
        <end position="1382"/>
    </location>
</feature>
<evidence type="ECO:0000256" key="11">
    <source>
        <dbReference type="ARBA" id="ARBA00023015"/>
    </source>
</evidence>
<feature type="compositionally biased region" description="Polar residues" evidence="14">
    <location>
        <begin position="856"/>
        <end position="871"/>
    </location>
</feature>
<dbReference type="GO" id="GO:0008270">
    <property type="term" value="F:zinc ion binding"/>
    <property type="evidence" value="ECO:0007669"/>
    <property type="project" value="UniProtKB-KW"/>
</dbReference>
<keyword evidence="4" id="KW-0808">Transferase</keyword>
<dbReference type="SUPFAM" id="SSF82199">
    <property type="entry name" value="SET domain"/>
    <property type="match status" value="1"/>
</dbReference>
<protein>
    <recommendedName>
        <fullName evidence="20">Histone-lysine N-methyltransferase</fullName>
    </recommendedName>
</protein>
<dbReference type="Pfam" id="PF00856">
    <property type="entry name" value="SET"/>
    <property type="match status" value="1"/>
</dbReference>
<keyword evidence="10" id="KW-0156">Chromatin regulator</keyword>
<evidence type="ECO:0000256" key="13">
    <source>
        <dbReference type="ARBA" id="ARBA00023242"/>
    </source>
</evidence>
<dbReference type="InterPro" id="IPR046341">
    <property type="entry name" value="SET_dom_sf"/>
</dbReference>
<dbReference type="InterPro" id="IPR001214">
    <property type="entry name" value="SET_dom"/>
</dbReference>